<sequence length="429" mass="44148">MTTGTATTGTALRFSEIVRLAAGRGVFRLSGQFTAVGLAIAWHEDAFGQFANAMGLCAWLALLPTAAEKTALKVLPRLRLLRPRVAALTLRAAAAPVVALLVALAVALVAAPHSTATLYLAAAAWSAATGFLMTVSGLHRLRGRPLRDASAFGALTVLVLAGTAATWLLGWSPTTHLLVQLACVGAVAGCSMIGLPAEWVRPGVPAGRRVLRAYGRSAGLLGLSEVLEVAGASLVYLALALSGRVTDSGPLYMALLVASMAGAFLLYQMKLHQPAFSARLRGAGGAGGRTSALNRLRAAQRIGLVFASGVAVLVAFPGGRAALSTTDSLVPMVLLGLLVAVEIVVSFLVMYANFVLENTNSAILTSTSTTAVAGIVATAAFAAVLVPWLGAAGGLLTLVLAATARATVLRHLVLRRHPELRATPVPTHR</sequence>
<feature type="transmembrane region" description="Helical" evidence="1">
    <location>
        <begin position="218"/>
        <end position="239"/>
    </location>
</feature>
<reference evidence="2 3" key="1">
    <citation type="submission" date="2016-12" db="EMBL/GenBank/DDBJ databases">
        <title>The draft genome sequence of Actinophytocola xinjiangensis.</title>
        <authorList>
            <person name="Wang W."/>
            <person name="Yuan L."/>
        </authorList>
    </citation>
    <scope>NUCLEOTIDE SEQUENCE [LARGE SCALE GENOMIC DNA]</scope>
    <source>
        <strain evidence="2 3">CGMCC 4.4663</strain>
    </source>
</reference>
<feature type="transmembrane region" description="Helical" evidence="1">
    <location>
        <begin position="177"/>
        <end position="197"/>
    </location>
</feature>
<keyword evidence="3" id="KW-1185">Reference proteome</keyword>
<feature type="transmembrane region" description="Helical" evidence="1">
    <location>
        <begin position="116"/>
        <end position="138"/>
    </location>
</feature>
<feature type="transmembrane region" description="Helical" evidence="1">
    <location>
        <begin position="329"/>
        <end position="351"/>
    </location>
</feature>
<keyword evidence="1" id="KW-0812">Transmembrane</keyword>
<feature type="transmembrane region" description="Helical" evidence="1">
    <location>
        <begin position="88"/>
        <end position="110"/>
    </location>
</feature>
<keyword evidence="1" id="KW-1133">Transmembrane helix</keyword>
<dbReference type="RefSeq" id="WP_075131161.1">
    <property type="nucleotide sequence ID" value="NZ_MSIF01000001.1"/>
</dbReference>
<accession>A0A7Z1B132</accession>
<comment type="caution">
    <text evidence="2">The sequence shown here is derived from an EMBL/GenBank/DDBJ whole genome shotgun (WGS) entry which is preliminary data.</text>
</comment>
<dbReference type="Proteomes" id="UP000185696">
    <property type="component" value="Unassembled WGS sequence"/>
</dbReference>
<dbReference type="AlphaFoldDB" id="A0A7Z1B132"/>
<dbReference type="OrthoDB" id="3614112at2"/>
<protein>
    <recommendedName>
        <fullName evidence="4">O-antigen/teichoic acid export membrane protein</fullName>
    </recommendedName>
</protein>
<evidence type="ECO:0000313" key="3">
    <source>
        <dbReference type="Proteomes" id="UP000185696"/>
    </source>
</evidence>
<feature type="transmembrane region" description="Helical" evidence="1">
    <location>
        <begin position="46"/>
        <end position="67"/>
    </location>
</feature>
<feature type="transmembrane region" description="Helical" evidence="1">
    <location>
        <begin position="363"/>
        <end position="382"/>
    </location>
</feature>
<feature type="transmembrane region" description="Helical" evidence="1">
    <location>
        <begin position="150"/>
        <end position="171"/>
    </location>
</feature>
<keyword evidence="1" id="KW-0472">Membrane</keyword>
<name>A0A7Z1B132_9PSEU</name>
<evidence type="ECO:0000313" key="2">
    <source>
        <dbReference type="EMBL" id="OLF14215.1"/>
    </source>
</evidence>
<feature type="transmembrane region" description="Helical" evidence="1">
    <location>
        <begin position="388"/>
        <end position="408"/>
    </location>
</feature>
<dbReference type="EMBL" id="MSIF01000001">
    <property type="protein sequence ID" value="OLF14215.1"/>
    <property type="molecule type" value="Genomic_DNA"/>
</dbReference>
<feature type="transmembrane region" description="Helical" evidence="1">
    <location>
        <begin position="302"/>
        <end position="323"/>
    </location>
</feature>
<gene>
    <name evidence="2" type="ORF">BLA60_03490</name>
</gene>
<feature type="transmembrane region" description="Helical" evidence="1">
    <location>
        <begin position="251"/>
        <end position="269"/>
    </location>
</feature>
<proteinExistence type="predicted"/>
<evidence type="ECO:0008006" key="4">
    <source>
        <dbReference type="Google" id="ProtNLM"/>
    </source>
</evidence>
<evidence type="ECO:0000256" key="1">
    <source>
        <dbReference type="SAM" id="Phobius"/>
    </source>
</evidence>
<organism evidence="2 3">
    <name type="scientific">Actinophytocola xinjiangensis</name>
    <dbReference type="NCBI Taxonomy" id="485602"/>
    <lineage>
        <taxon>Bacteria</taxon>
        <taxon>Bacillati</taxon>
        <taxon>Actinomycetota</taxon>
        <taxon>Actinomycetes</taxon>
        <taxon>Pseudonocardiales</taxon>
        <taxon>Pseudonocardiaceae</taxon>
    </lineage>
</organism>